<dbReference type="AlphaFoldDB" id="A0A7S1D5C1"/>
<dbReference type="EMBL" id="HBFW01015395">
    <property type="protein sequence ID" value="CAD8938748.1"/>
    <property type="molecule type" value="Transcribed_RNA"/>
</dbReference>
<feature type="transmembrane region" description="Helical" evidence="2">
    <location>
        <begin position="132"/>
        <end position="155"/>
    </location>
</feature>
<accession>A0A7S1D5C1</accession>
<organism evidence="3">
    <name type="scientific">Cyclophora tenuis</name>
    <name type="common">Marine diatom</name>
    <dbReference type="NCBI Taxonomy" id="216820"/>
    <lineage>
        <taxon>Eukaryota</taxon>
        <taxon>Sar</taxon>
        <taxon>Stramenopiles</taxon>
        <taxon>Ochrophyta</taxon>
        <taxon>Bacillariophyta</taxon>
        <taxon>Fragilariophyceae</taxon>
        <taxon>Fragilariophycidae</taxon>
        <taxon>Cyclophorales</taxon>
        <taxon>Cyclophoraceae</taxon>
        <taxon>Cyclophora</taxon>
    </lineage>
</organism>
<evidence type="ECO:0000256" key="2">
    <source>
        <dbReference type="SAM" id="Phobius"/>
    </source>
</evidence>
<protein>
    <submittedName>
        <fullName evidence="3">Uncharacterized protein</fullName>
    </submittedName>
</protein>
<keyword evidence="2" id="KW-1133">Transmembrane helix</keyword>
<feature type="region of interest" description="Disordered" evidence="1">
    <location>
        <begin position="60"/>
        <end position="79"/>
    </location>
</feature>
<keyword evidence="2" id="KW-0812">Transmembrane</keyword>
<reference evidence="3" key="1">
    <citation type="submission" date="2021-01" db="EMBL/GenBank/DDBJ databases">
        <authorList>
            <person name="Corre E."/>
            <person name="Pelletier E."/>
            <person name="Niang G."/>
            <person name="Scheremetjew M."/>
            <person name="Finn R."/>
            <person name="Kale V."/>
            <person name="Holt S."/>
            <person name="Cochrane G."/>
            <person name="Meng A."/>
            <person name="Brown T."/>
            <person name="Cohen L."/>
        </authorList>
    </citation>
    <scope>NUCLEOTIDE SEQUENCE</scope>
    <source>
        <strain evidence="3">ECT3854</strain>
    </source>
</reference>
<sequence length="157" mass="16691">MHNVVGEVGLMACMQLQHDRNSQPFGDVKQSMRLIQFLFFLFLVTEASAFTTKKREATPGRHAFMDSNSQRRQEGSATASAAAAVATSTAAATYSPDEIHGPPTFIKTAAPLGPQVAAVAAQYEEDWDDDTVVGYGTGIVACVVSLALGFSLGYATL</sequence>
<name>A0A7S1D5C1_CYCTE</name>
<proteinExistence type="predicted"/>
<evidence type="ECO:0000313" key="3">
    <source>
        <dbReference type="EMBL" id="CAD8938748.1"/>
    </source>
</evidence>
<feature type="transmembrane region" description="Helical" evidence="2">
    <location>
        <begin position="34"/>
        <end position="52"/>
    </location>
</feature>
<keyword evidence="2" id="KW-0472">Membrane</keyword>
<evidence type="ECO:0000256" key="1">
    <source>
        <dbReference type="SAM" id="MobiDB-lite"/>
    </source>
</evidence>
<gene>
    <name evidence="3" type="ORF">CTEN0397_LOCUS9811</name>
</gene>